<gene>
    <name evidence="2" type="ORF">Cba03nite_77780</name>
</gene>
<keyword evidence="1" id="KW-1133">Transmembrane helix</keyword>
<organism evidence="2 3">
    <name type="scientific">Catellatospora bangladeshensis</name>
    <dbReference type="NCBI Taxonomy" id="310355"/>
    <lineage>
        <taxon>Bacteria</taxon>
        <taxon>Bacillati</taxon>
        <taxon>Actinomycetota</taxon>
        <taxon>Actinomycetes</taxon>
        <taxon>Micromonosporales</taxon>
        <taxon>Micromonosporaceae</taxon>
        <taxon>Catellatospora</taxon>
    </lineage>
</organism>
<keyword evidence="1" id="KW-0812">Transmembrane</keyword>
<feature type="transmembrane region" description="Helical" evidence="1">
    <location>
        <begin position="48"/>
        <end position="69"/>
    </location>
</feature>
<name>A0A8J3JPY5_9ACTN</name>
<protein>
    <submittedName>
        <fullName evidence="2">Uncharacterized protein</fullName>
    </submittedName>
</protein>
<dbReference type="EMBL" id="BONF01000071">
    <property type="protein sequence ID" value="GIF86429.1"/>
    <property type="molecule type" value="Genomic_DNA"/>
</dbReference>
<accession>A0A8J3JPY5</accession>
<keyword evidence="1" id="KW-0472">Membrane</keyword>
<evidence type="ECO:0000256" key="1">
    <source>
        <dbReference type="SAM" id="Phobius"/>
    </source>
</evidence>
<keyword evidence="3" id="KW-1185">Reference proteome</keyword>
<sequence>MPTGSAWEIVSAYSVAMIVQHDVIDLDQAADAGGRSDALFGRFGGRRVAAFLAVFVAGLVVGGVAVNGWRDHLEDTAQAAKVALVVRPETANFGGSATATSVNLSGRLVVFNAGPRPVVIRAAEAEQPGVRVASWGQAALPVPPDGTGRFLVQLQFGCPVDFPSDPLPIRLSVETVDGQVREVVYDVALADTDWQRDAIGMCDPALTGR</sequence>
<evidence type="ECO:0000313" key="2">
    <source>
        <dbReference type="EMBL" id="GIF86429.1"/>
    </source>
</evidence>
<reference evidence="2 3" key="1">
    <citation type="submission" date="2021-01" db="EMBL/GenBank/DDBJ databases">
        <title>Whole genome shotgun sequence of Catellatospora bangladeshensis NBRC 107357.</title>
        <authorList>
            <person name="Komaki H."/>
            <person name="Tamura T."/>
        </authorList>
    </citation>
    <scope>NUCLEOTIDE SEQUENCE [LARGE SCALE GENOMIC DNA]</scope>
    <source>
        <strain evidence="2 3">NBRC 107357</strain>
    </source>
</reference>
<dbReference type="AlphaFoldDB" id="A0A8J3JPY5"/>
<comment type="caution">
    <text evidence="2">The sequence shown here is derived from an EMBL/GenBank/DDBJ whole genome shotgun (WGS) entry which is preliminary data.</text>
</comment>
<dbReference type="Proteomes" id="UP000601223">
    <property type="component" value="Unassembled WGS sequence"/>
</dbReference>
<evidence type="ECO:0000313" key="3">
    <source>
        <dbReference type="Proteomes" id="UP000601223"/>
    </source>
</evidence>
<proteinExistence type="predicted"/>